<dbReference type="NCBIfam" id="NF033559">
    <property type="entry name" value="transpos_IS1634"/>
    <property type="match status" value="1"/>
</dbReference>
<reference evidence="1" key="1">
    <citation type="submission" date="2013-08" db="EMBL/GenBank/DDBJ databases">
        <authorList>
            <person name="Mendez C."/>
            <person name="Richter M."/>
            <person name="Ferrer M."/>
            <person name="Sanchez J."/>
        </authorList>
    </citation>
    <scope>NUCLEOTIDE SEQUENCE</scope>
</reference>
<organism evidence="1">
    <name type="scientific">mine drainage metagenome</name>
    <dbReference type="NCBI Taxonomy" id="410659"/>
    <lineage>
        <taxon>unclassified sequences</taxon>
        <taxon>metagenomes</taxon>
        <taxon>ecological metagenomes</taxon>
    </lineage>
</organism>
<dbReference type="EMBL" id="AUZY01001393">
    <property type="protein sequence ID" value="EQD74999.1"/>
    <property type="molecule type" value="Genomic_DNA"/>
</dbReference>
<gene>
    <name evidence="1" type="ORF">B1B_02362</name>
</gene>
<feature type="non-terminal residue" evidence="1">
    <location>
        <position position="1"/>
    </location>
</feature>
<dbReference type="PANTHER" id="PTHR34614:SF2">
    <property type="entry name" value="TRANSPOSASE IS4-LIKE DOMAIN-CONTAINING PROTEIN"/>
    <property type="match status" value="1"/>
</dbReference>
<dbReference type="AlphaFoldDB" id="T1D0C5"/>
<comment type="caution">
    <text evidence="1">The sequence shown here is derived from an EMBL/GenBank/DDBJ whole genome shotgun (WGS) entry which is preliminary data.</text>
</comment>
<reference evidence="1" key="2">
    <citation type="journal article" date="2014" name="ISME J.">
        <title>Microbial stratification in low pH oxic and suboxic macroscopic growths along an acid mine drainage.</title>
        <authorList>
            <person name="Mendez-Garcia C."/>
            <person name="Mesa V."/>
            <person name="Sprenger R.R."/>
            <person name="Richter M."/>
            <person name="Diez M.S."/>
            <person name="Solano J."/>
            <person name="Bargiela R."/>
            <person name="Golyshina O.V."/>
            <person name="Manteca A."/>
            <person name="Ramos J.L."/>
            <person name="Gallego J.R."/>
            <person name="Llorente I."/>
            <person name="Martins Dos Santos V.A."/>
            <person name="Jensen O.N."/>
            <person name="Pelaez A.I."/>
            <person name="Sanchez J."/>
            <person name="Ferrer M."/>
        </authorList>
    </citation>
    <scope>NUCLEOTIDE SEQUENCE</scope>
</reference>
<protein>
    <submittedName>
        <fullName evidence="1">Transposase</fullName>
    </submittedName>
</protein>
<dbReference type="InterPro" id="IPR047654">
    <property type="entry name" value="IS1634_transpos"/>
</dbReference>
<evidence type="ECO:0000313" key="1">
    <source>
        <dbReference type="EMBL" id="EQD74999.1"/>
    </source>
</evidence>
<name>T1D0C5_9ZZZZ</name>
<sequence>NDDRFGRALDALFDSDRGSMLTQIVVGAVKEFHISMDEFHNDSTTITLTGNYEDADGSMKRGKRSLKIAYGHNKDHRPDLKQILWILTVASDGAVPVHYTATDGNVTDDTTHIETWEAVRSIAGKADFLYVADSKLCTSENMNHINGNRGRFLTVMPQTRREDGWFREYLNSHDIEWKEIRRSENDANGRWKSFEPSMRSAENYRIVWIWSSQKQKNDGDARQSSIEKGIESMEELKKKLRSTKCRIKTREGVIAAARKAIGDASRWIDFELKEDEIHRYKQTTRGRPSREKEYRKETRITFRVEWKLRDQNIAFDGKCDGIFPLITNTDLSASDLLNKYKIQPRLEKRHQ</sequence>
<feature type="non-terminal residue" evidence="1">
    <location>
        <position position="351"/>
    </location>
</feature>
<dbReference type="PANTHER" id="PTHR34614">
    <property type="match status" value="1"/>
</dbReference>
<accession>T1D0C5</accession>
<proteinExistence type="predicted"/>